<feature type="transmembrane region" description="Helical" evidence="9">
    <location>
        <begin position="98"/>
        <end position="118"/>
    </location>
</feature>
<proteinExistence type="inferred from homology"/>
<feature type="transmembrane region" description="Helical" evidence="9">
    <location>
        <begin position="243"/>
        <end position="270"/>
    </location>
</feature>
<dbReference type="PIRSF" id="PIRSF005353">
    <property type="entry name" value="PbuG"/>
    <property type="match status" value="1"/>
</dbReference>
<keyword evidence="7 8" id="KW-0472">Membrane</keyword>
<gene>
    <name evidence="10" type="ORF">HNR44_002880</name>
</gene>
<feature type="transmembrane region" description="Helical" evidence="9">
    <location>
        <begin position="194"/>
        <end position="216"/>
    </location>
</feature>
<keyword evidence="4 8" id="KW-1003">Cell membrane</keyword>
<evidence type="ECO:0000256" key="3">
    <source>
        <dbReference type="ARBA" id="ARBA00022448"/>
    </source>
</evidence>
<dbReference type="PANTHER" id="PTHR43337">
    <property type="entry name" value="XANTHINE/URACIL PERMEASE C887.17-RELATED"/>
    <property type="match status" value="1"/>
</dbReference>
<keyword evidence="11" id="KW-1185">Reference proteome</keyword>
<accession>A0A841PQ49</accession>
<comment type="subcellular location">
    <subcellularLocation>
        <location evidence="1 8">Cell membrane</location>
        <topology evidence="1 8">Multi-pass membrane protein</topology>
    </subcellularLocation>
</comment>
<dbReference type="AlphaFoldDB" id="A0A841PQ49"/>
<feature type="transmembrane region" description="Helical" evidence="9">
    <location>
        <begin position="48"/>
        <end position="67"/>
    </location>
</feature>
<feature type="transmembrane region" description="Helical" evidence="9">
    <location>
        <begin position="381"/>
        <end position="404"/>
    </location>
</feature>
<feature type="transmembrane region" description="Helical" evidence="9">
    <location>
        <begin position="74"/>
        <end position="92"/>
    </location>
</feature>
<comment type="caution">
    <text evidence="10">The sequence shown here is derived from an EMBL/GenBank/DDBJ whole genome shotgun (WGS) entry which is preliminary data.</text>
</comment>
<feature type="transmembrane region" description="Helical" evidence="9">
    <location>
        <begin position="416"/>
        <end position="435"/>
    </location>
</feature>
<dbReference type="PANTHER" id="PTHR43337:SF11">
    <property type="entry name" value="GUANINE_HYPOXANTHINE PERMEASE PBUG"/>
    <property type="match status" value="1"/>
</dbReference>
<dbReference type="EMBL" id="JACHHJ010000004">
    <property type="protein sequence ID" value="MBB6450890.1"/>
    <property type="molecule type" value="Genomic_DNA"/>
</dbReference>
<comment type="similarity">
    <text evidence="2 8">Belongs to the nucleobase:cation symporter-2 (NCS2) (TC 2.A.40) family. Azg-like subfamily.</text>
</comment>
<feature type="transmembrane region" description="Helical" evidence="9">
    <location>
        <begin position="170"/>
        <end position="187"/>
    </location>
</feature>
<reference evidence="10 11" key="1">
    <citation type="submission" date="2020-08" db="EMBL/GenBank/DDBJ databases">
        <title>Genomic Encyclopedia of Type Strains, Phase IV (KMG-IV): sequencing the most valuable type-strain genomes for metagenomic binning, comparative biology and taxonomic classification.</title>
        <authorList>
            <person name="Goeker M."/>
        </authorList>
    </citation>
    <scope>NUCLEOTIDE SEQUENCE [LARGE SCALE GENOMIC DNA]</scope>
    <source>
        <strain evidence="10 11">DSM 21769</strain>
    </source>
</reference>
<dbReference type="GO" id="GO:0005886">
    <property type="term" value="C:plasma membrane"/>
    <property type="evidence" value="ECO:0007669"/>
    <property type="project" value="UniProtKB-SubCell"/>
</dbReference>
<evidence type="ECO:0000256" key="9">
    <source>
        <dbReference type="SAM" id="Phobius"/>
    </source>
</evidence>
<keyword evidence="3 8" id="KW-0813">Transport</keyword>
<evidence type="ECO:0000256" key="8">
    <source>
        <dbReference type="PIRNR" id="PIRNR005353"/>
    </source>
</evidence>
<dbReference type="InterPro" id="IPR006043">
    <property type="entry name" value="NCS2"/>
</dbReference>
<feature type="transmembrane region" description="Helical" evidence="9">
    <location>
        <begin position="350"/>
        <end position="369"/>
    </location>
</feature>
<dbReference type="InterPro" id="IPR045018">
    <property type="entry name" value="Azg-like"/>
</dbReference>
<evidence type="ECO:0000313" key="11">
    <source>
        <dbReference type="Proteomes" id="UP000568839"/>
    </source>
</evidence>
<dbReference type="RefSeq" id="WP_184404953.1">
    <property type="nucleotide sequence ID" value="NZ_JACHHJ010000004.1"/>
</dbReference>
<dbReference type="Pfam" id="PF00860">
    <property type="entry name" value="Xan_ur_permease"/>
    <property type="match status" value="1"/>
</dbReference>
<evidence type="ECO:0000256" key="4">
    <source>
        <dbReference type="ARBA" id="ARBA00022475"/>
    </source>
</evidence>
<protein>
    <submittedName>
        <fullName evidence="10">AGZA family xanthine/uracil permease-like MFS transporter</fullName>
    </submittedName>
</protein>
<dbReference type="GO" id="GO:0005345">
    <property type="term" value="F:purine nucleobase transmembrane transporter activity"/>
    <property type="evidence" value="ECO:0007669"/>
    <property type="project" value="TreeGrafter"/>
</dbReference>
<evidence type="ECO:0000256" key="2">
    <source>
        <dbReference type="ARBA" id="ARBA00005697"/>
    </source>
</evidence>
<evidence type="ECO:0000313" key="10">
    <source>
        <dbReference type="EMBL" id="MBB6450890.1"/>
    </source>
</evidence>
<keyword evidence="5 8" id="KW-0812">Transmembrane</keyword>
<feature type="transmembrane region" description="Helical" evidence="9">
    <location>
        <begin position="324"/>
        <end position="344"/>
    </location>
</feature>
<feature type="transmembrane region" description="Helical" evidence="9">
    <location>
        <begin position="130"/>
        <end position="150"/>
    </location>
</feature>
<sequence>MKNYFRFEENNTNYGKESVAGLTTFLVMAYILFVNPQILSDAGMDRGAVFSATAIAAAIGTLIMAFWGKYPIALAPGMGLNAFFAYTVVLGMGIDWEIALFGVFASGIILTVITLLKIREVIINAIPAELKYASASGIGLFIAFVGFQNAGIVVPDEATFVKMGNMLEPTTLLAVFGLLVTTILMVIGVRGSVFYGILLTAVAGITFGLIEMPSAIVDTIPSLEPTFGVAFTSLVEVEWTSELIMQLGVVILTFLFVDFFNTAGTLYAVANKAGFVKNNQLPNAGRALLSDASATWVGAVLGTSTTTAYVESTAGVVSGGRTGFTSLVTSLLFLVSLFFSPLLTVVTEEVIAAALIIVGLLMASALRLIEWDRIEIALPCFLTAVAMPLTYSIANGIALGFMFYPITMLLKGEGKNVHPIMYGLFFVFVGYIFFLNS</sequence>
<evidence type="ECO:0000256" key="6">
    <source>
        <dbReference type="ARBA" id="ARBA00022989"/>
    </source>
</evidence>
<evidence type="ECO:0000256" key="5">
    <source>
        <dbReference type="ARBA" id="ARBA00022692"/>
    </source>
</evidence>
<dbReference type="InterPro" id="IPR026033">
    <property type="entry name" value="Azg-like_bact_archaea"/>
</dbReference>
<dbReference type="Proteomes" id="UP000568839">
    <property type="component" value="Unassembled WGS sequence"/>
</dbReference>
<evidence type="ECO:0000256" key="7">
    <source>
        <dbReference type="ARBA" id="ARBA00023136"/>
    </source>
</evidence>
<keyword evidence="6 8" id="KW-1133">Transmembrane helix</keyword>
<organism evidence="10 11">
    <name type="scientific">Geomicrobium halophilum</name>
    <dbReference type="NCBI Taxonomy" id="549000"/>
    <lineage>
        <taxon>Bacteria</taxon>
        <taxon>Bacillati</taxon>
        <taxon>Bacillota</taxon>
        <taxon>Bacilli</taxon>
        <taxon>Bacillales</taxon>
        <taxon>Geomicrobium</taxon>
    </lineage>
</organism>
<feature type="transmembrane region" description="Helical" evidence="9">
    <location>
        <begin position="20"/>
        <end position="36"/>
    </location>
</feature>
<name>A0A841PQ49_9BACL</name>
<evidence type="ECO:0000256" key="1">
    <source>
        <dbReference type="ARBA" id="ARBA00004651"/>
    </source>
</evidence>